<evidence type="ECO:0000256" key="1">
    <source>
        <dbReference type="ARBA" id="ARBA00022490"/>
    </source>
</evidence>
<comment type="function">
    <text evidence="5">A translational regulator that binds mRNA to regulate translation initiation and/or mRNA stability. Usually binds in the 5'-UTR at or near the Shine-Dalgarno sequence preventing ribosome-binding, thus repressing translation. Its main target seems to be the major flagellin gene, while its function is anatagonized by FliW.</text>
</comment>
<dbReference type="GO" id="GO:0005829">
    <property type="term" value="C:cytosol"/>
    <property type="evidence" value="ECO:0007669"/>
    <property type="project" value="TreeGrafter"/>
</dbReference>
<dbReference type="FunFam" id="2.60.40.4380:FF:000002">
    <property type="entry name" value="Translational regulator CsrA"/>
    <property type="match status" value="1"/>
</dbReference>
<sequence>MLVLTRRAGESIVIDGHITVTVLEARGDQIRIGVEAPRDVAIHREEVYRAVEEENTAAAASAARAQALLGSKPPDLSNDRDTS</sequence>
<dbReference type="GO" id="GO:0045947">
    <property type="term" value="P:negative regulation of translational initiation"/>
    <property type="evidence" value="ECO:0007669"/>
    <property type="project" value="UniProtKB-UniRule"/>
</dbReference>
<keyword evidence="5" id="KW-1005">Bacterial flagellum biogenesis</keyword>
<dbReference type="PANTHER" id="PTHR34984">
    <property type="entry name" value="CARBON STORAGE REGULATOR"/>
    <property type="match status" value="1"/>
</dbReference>
<dbReference type="GO" id="GO:0006402">
    <property type="term" value="P:mRNA catabolic process"/>
    <property type="evidence" value="ECO:0007669"/>
    <property type="project" value="InterPro"/>
</dbReference>
<comment type="similarity">
    <text evidence="5">Belongs to the CsrA/RsmA family.</text>
</comment>
<organism evidence="7 8">
    <name type="scientific">Egibacter rhizosphaerae</name>
    <dbReference type="NCBI Taxonomy" id="1670831"/>
    <lineage>
        <taxon>Bacteria</taxon>
        <taxon>Bacillati</taxon>
        <taxon>Actinomycetota</taxon>
        <taxon>Nitriliruptoria</taxon>
        <taxon>Egibacterales</taxon>
        <taxon>Egibacteraceae</taxon>
        <taxon>Egibacter</taxon>
    </lineage>
</organism>
<keyword evidence="4 5" id="KW-0694">RNA-binding</keyword>
<dbReference type="NCBIfam" id="NF002469">
    <property type="entry name" value="PRK01712.1"/>
    <property type="match status" value="1"/>
</dbReference>
<evidence type="ECO:0000313" key="8">
    <source>
        <dbReference type="Proteomes" id="UP000291469"/>
    </source>
</evidence>
<dbReference type="GO" id="GO:1902208">
    <property type="term" value="P:regulation of bacterial-type flagellum assembly"/>
    <property type="evidence" value="ECO:0007669"/>
    <property type="project" value="UniProtKB-UniRule"/>
</dbReference>
<gene>
    <name evidence="5 7" type="primary">csrA</name>
    <name evidence="7" type="ORF">ER308_04830</name>
</gene>
<comment type="subunit">
    <text evidence="5">Homodimer; the beta-strands of each monomer intercalate to form a hydrophobic core, while the alpha-helices form wings that extend away from the core.</text>
</comment>
<dbReference type="GO" id="GO:0006109">
    <property type="term" value="P:regulation of carbohydrate metabolic process"/>
    <property type="evidence" value="ECO:0007669"/>
    <property type="project" value="InterPro"/>
</dbReference>
<dbReference type="InterPro" id="IPR036107">
    <property type="entry name" value="CsrA_sf"/>
</dbReference>
<dbReference type="EMBL" id="CP036402">
    <property type="protein sequence ID" value="QBI18934.1"/>
    <property type="molecule type" value="Genomic_DNA"/>
</dbReference>
<proteinExistence type="inferred from homology"/>
<accession>A0A411YCJ2</accession>
<keyword evidence="1 5" id="KW-0963">Cytoplasm</keyword>
<keyword evidence="8" id="KW-1185">Reference proteome</keyword>
<feature type="region of interest" description="Disordered" evidence="6">
    <location>
        <begin position="62"/>
        <end position="83"/>
    </location>
</feature>
<comment type="subcellular location">
    <subcellularLocation>
        <location evidence="5">Cytoplasm</location>
    </subcellularLocation>
</comment>
<dbReference type="Gene3D" id="2.60.40.4380">
    <property type="entry name" value="Translational regulator CsrA"/>
    <property type="match status" value="1"/>
</dbReference>
<dbReference type="SUPFAM" id="SSF117130">
    <property type="entry name" value="CsrA-like"/>
    <property type="match status" value="1"/>
</dbReference>
<name>A0A411YCJ2_9ACTN</name>
<dbReference type="GO" id="GO:0044781">
    <property type="term" value="P:bacterial-type flagellum organization"/>
    <property type="evidence" value="ECO:0007669"/>
    <property type="project" value="UniProtKB-KW"/>
</dbReference>
<protein>
    <recommendedName>
        <fullName evidence="5">Translational regulator CsrA</fullName>
    </recommendedName>
</protein>
<keyword evidence="3 5" id="KW-0810">Translation regulation</keyword>
<dbReference type="OrthoDB" id="9809061at2"/>
<reference evidence="7 8" key="1">
    <citation type="submission" date="2019-01" db="EMBL/GenBank/DDBJ databases">
        <title>Egibacter rhizosphaerae EGI 80759T.</title>
        <authorList>
            <person name="Chen D.-D."/>
            <person name="Tian Y."/>
            <person name="Jiao J.-Y."/>
            <person name="Zhang X.-T."/>
            <person name="Zhang Y.-G."/>
            <person name="Zhang Y."/>
            <person name="Xiao M."/>
            <person name="Shu W.-S."/>
            <person name="Li W.-J."/>
        </authorList>
    </citation>
    <scope>NUCLEOTIDE SEQUENCE [LARGE SCALE GENOMIC DNA]</scope>
    <source>
        <strain evidence="7 8">EGI 80759</strain>
    </source>
</reference>
<evidence type="ECO:0000313" key="7">
    <source>
        <dbReference type="EMBL" id="QBI18934.1"/>
    </source>
</evidence>
<dbReference type="GO" id="GO:0048027">
    <property type="term" value="F:mRNA 5'-UTR binding"/>
    <property type="evidence" value="ECO:0007669"/>
    <property type="project" value="UniProtKB-UniRule"/>
</dbReference>
<evidence type="ECO:0000256" key="4">
    <source>
        <dbReference type="ARBA" id="ARBA00022884"/>
    </source>
</evidence>
<dbReference type="AlphaFoldDB" id="A0A411YCJ2"/>
<evidence type="ECO:0000256" key="6">
    <source>
        <dbReference type="SAM" id="MobiDB-lite"/>
    </source>
</evidence>
<dbReference type="HAMAP" id="MF_00167">
    <property type="entry name" value="CsrA"/>
    <property type="match status" value="1"/>
</dbReference>
<dbReference type="Proteomes" id="UP000291469">
    <property type="component" value="Chromosome"/>
</dbReference>
<dbReference type="InterPro" id="IPR003751">
    <property type="entry name" value="CsrA"/>
</dbReference>
<dbReference type="RefSeq" id="WP_131153931.1">
    <property type="nucleotide sequence ID" value="NZ_CP036402.1"/>
</dbReference>
<evidence type="ECO:0000256" key="2">
    <source>
        <dbReference type="ARBA" id="ARBA00022491"/>
    </source>
</evidence>
<dbReference type="NCBIfam" id="TIGR00202">
    <property type="entry name" value="csrA"/>
    <property type="match status" value="1"/>
</dbReference>
<evidence type="ECO:0000256" key="5">
    <source>
        <dbReference type="HAMAP-Rule" id="MF_00167"/>
    </source>
</evidence>
<keyword evidence="2 5" id="KW-0678">Repressor</keyword>
<dbReference type="KEGG" id="erz:ER308_04830"/>
<evidence type="ECO:0000256" key="3">
    <source>
        <dbReference type="ARBA" id="ARBA00022845"/>
    </source>
</evidence>
<dbReference type="Pfam" id="PF02599">
    <property type="entry name" value="CsrA"/>
    <property type="match status" value="1"/>
</dbReference>
<dbReference type="PANTHER" id="PTHR34984:SF1">
    <property type="entry name" value="CARBON STORAGE REGULATOR"/>
    <property type="match status" value="1"/>
</dbReference>